<dbReference type="InterPro" id="IPR011701">
    <property type="entry name" value="MFS"/>
</dbReference>
<dbReference type="AlphaFoldDB" id="A0A0C3HI66"/>
<evidence type="ECO:0000313" key="9">
    <source>
        <dbReference type="Proteomes" id="UP000054321"/>
    </source>
</evidence>
<dbReference type="OrthoDB" id="2585655at2759"/>
<sequence length="506" mass="55108">MLPNDNTIETEDDIESKASAQGHEFTLPSPHSSSNRPLKLDPHGYPLRPQPSDDPLDPLNWSPWSKCFVLLQVSFLGFLGPFSQGCINSAFALLSGAMGVSVTVASYSTTIAIVFAGIAPFIYSPAANIYGRRPVYIISTAIGIAANAGSAVCTKWGSLLVARAFVGIGTSVGMGIGASVVGDMYFTHQRGKYMGIYVVFVTNGAHVAAIVGGFTAKYAGWRWCYWVPTIILGVTWLINIFCLPETLYQRSSVVGDQRRSRFQLFNFKGVNVKRRPSLWDFTHCFYMLKYPGVLLAGLYYSIAFGVGTVLFAVTGAAAFGSIYKFDTAQVGMAIGISTTVGSLLGELVSGSVSDKVFYYFDQREEGNAEPEKRLHATWPGAFILPAGVIIEGVCFQYKTHWSGPVMGIGIGAFGLQIVSTSIFAYLTDCYRPQSAEISTLLNFGRLTFSFTLGFYMIPFAKETSYGIAWAVLAIINVVLYACIVILIWKGAEWRKRIGKPTFGYGL</sequence>
<dbReference type="InterPro" id="IPR020846">
    <property type="entry name" value="MFS_dom"/>
</dbReference>
<feature type="transmembrane region" description="Helical" evidence="6">
    <location>
        <begin position="466"/>
        <end position="488"/>
    </location>
</feature>
<name>A0A0C3HI66_OIDMZ</name>
<evidence type="ECO:0000256" key="3">
    <source>
        <dbReference type="ARBA" id="ARBA00022989"/>
    </source>
</evidence>
<reference evidence="9" key="2">
    <citation type="submission" date="2015-01" db="EMBL/GenBank/DDBJ databases">
        <title>Evolutionary Origins and Diversification of the Mycorrhizal Mutualists.</title>
        <authorList>
            <consortium name="DOE Joint Genome Institute"/>
            <consortium name="Mycorrhizal Genomics Consortium"/>
            <person name="Kohler A."/>
            <person name="Kuo A."/>
            <person name="Nagy L.G."/>
            <person name="Floudas D."/>
            <person name="Copeland A."/>
            <person name="Barry K.W."/>
            <person name="Cichocki N."/>
            <person name="Veneault-Fourrey C."/>
            <person name="LaButti K."/>
            <person name="Lindquist E.A."/>
            <person name="Lipzen A."/>
            <person name="Lundell T."/>
            <person name="Morin E."/>
            <person name="Murat C."/>
            <person name="Riley R."/>
            <person name="Ohm R."/>
            <person name="Sun H."/>
            <person name="Tunlid A."/>
            <person name="Henrissat B."/>
            <person name="Grigoriev I.V."/>
            <person name="Hibbett D.S."/>
            <person name="Martin F."/>
        </authorList>
    </citation>
    <scope>NUCLEOTIDE SEQUENCE [LARGE SCALE GENOMIC DNA]</scope>
    <source>
        <strain evidence="9">Zn</strain>
    </source>
</reference>
<dbReference type="HOGENOM" id="CLU_008455_13_7_1"/>
<evidence type="ECO:0000256" key="6">
    <source>
        <dbReference type="SAM" id="Phobius"/>
    </source>
</evidence>
<evidence type="ECO:0000259" key="7">
    <source>
        <dbReference type="PROSITE" id="PS50850"/>
    </source>
</evidence>
<evidence type="ECO:0000256" key="2">
    <source>
        <dbReference type="ARBA" id="ARBA00022692"/>
    </source>
</evidence>
<keyword evidence="9" id="KW-1185">Reference proteome</keyword>
<dbReference type="PROSITE" id="PS50850">
    <property type="entry name" value="MFS"/>
    <property type="match status" value="1"/>
</dbReference>
<feature type="transmembrane region" description="Helical" evidence="6">
    <location>
        <begin position="223"/>
        <end position="241"/>
    </location>
</feature>
<dbReference type="SUPFAM" id="SSF103473">
    <property type="entry name" value="MFS general substrate transporter"/>
    <property type="match status" value="1"/>
</dbReference>
<feature type="transmembrane region" description="Helical" evidence="6">
    <location>
        <begin position="194"/>
        <end position="216"/>
    </location>
</feature>
<evidence type="ECO:0000256" key="1">
    <source>
        <dbReference type="ARBA" id="ARBA00004141"/>
    </source>
</evidence>
<feature type="transmembrane region" description="Helical" evidence="6">
    <location>
        <begin position="330"/>
        <end position="348"/>
    </location>
</feature>
<dbReference type="PANTHER" id="PTHR23502">
    <property type="entry name" value="MAJOR FACILITATOR SUPERFAMILY"/>
    <property type="match status" value="1"/>
</dbReference>
<dbReference type="Gene3D" id="1.20.1250.20">
    <property type="entry name" value="MFS general substrate transporter like domains"/>
    <property type="match status" value="1"/>
</dbReference>
<feature type="transmembrane region" description="Helical" evidence="6">
    <location>
        <begin position="439"/>
        <end position="460"/>
    </location>
</feature>
<organism evidence="8 9">
    <name type="scientific">Oidiodendron maius (strain Zn)</name>
    <dbReference type="NCBI Taxonomy" id="913774"/>
    <lineage>
        <taxon>Eukaryota</taxon>
        <taxon>Fungi</taxon>
        <taxon>Dikarya</taxon>
        <taxon>Ascomycota</taxon>
        <taxon>Pezizomycotina</taxon>
        <taxon>Leotiomycetes</taxon>
        <taxon>Leotiomycetes incertae sedis</taxon>
        <taxon>Myxotrichaceae</taxon>
        <taxon>Oidiodendron</taxon>
    </lineage>
</organism>
<accession>A0A0C3HI66</accession>
<keyword evidence="3 6" id="KW-1133">Transmembrane helix</keyword>
<dbReference type="InterPro" id="IPR036259">
    <property type="entry name" value="MFS_trans_sf"/>
</dbReference>
<comment type="subcellular location">
    <subcellularLocation>
        <location evidence="1">Membrane</location>
        <topology evidence="1">Multi-pass membrane protein</topology>
    </subcellularLocation>
</comment>
<dbReference type="InParanoid" id="A0A0C3HI66"/>
<feature type="transmembrane region" description="Helical" evidence="6">
    <location>
        <begin position="91"/>
        <end position="123"/>
    </location>
</feature>
<keyword evidence="2 6" id="KW-0812">Transmembrane</keyword>
<keyword evidence="4 6" id="KW-0472">Membrane</keyword>
<dbReference type="EMBL" id="KN832874">
    <property type="protein sequence ID" value="KIN02780.1"/>
    <property type="molecule type" value="Genomic_DNA"/>
</dbReference>
<dbReference type="GO" id="GO:0005886">
    <property type="term" value="C:plasma membrane"/>
    <property type="evidence" value="ECO:0007669"/>
    <property type="project" value="TreeGrafter"/>
</dbReference>
<evidence type="ECO:0000313" key="8">
    <source>
        <dbReference type="EMBL" id="KIN02780.1"/>
    </source>
</evidence>
<evidence type="ECO:0000256" key="5">
    <source>
        <dbReference type="SAM" id="MobiDB-lite"/>
    </source>
</evidence>
<feature type="transmembrane region" description="Helical" evidence="6">
    <location>
        <begin position="160"/>
        <end position="182"/>
    </location>
</feature>
<dbReference type="Pfam" id="PF07690">
    <property type="entry name" value="MFS_1"/>
    <property type="match status" value="1"/>
</dbReference>
<reference evidence="8 9" key="1">
    <citation type="submission" date="2014-04" db="EMBL/GenBank/DDBJ databases">
        <authorList>
            <consortium name="DOE Joint Genome Institute"/>
            <person name="Kuo A."/>
            <person name="Martino E."/>
            <person name="Perotto S."/>
            <person name="Kohler A."/>
            <person name="Nagy L.G."/>
            <person name="Floudas D."/>
            <person name="Copeland A."/>
            <person name="Barry K.W."/>
            <person name="Cichocki N."/>
            <person name="Veneault-Fourrey C."/>
            <person name="LaButti K."/>
            <person name="Lindquist E.A."/>
            <person name="Lipzen A."/>
            <person name="Lundell T."/>
            <person name="Morin E."/>
            <person name="Murat C."/>
            <person name="Sun H."/>
            <person name="Tunlid A."/>
            <person name="Henrissat B."/>
            <person name="Grigoriev I.V."/>
            <person name="Hibbett D.S."/>
            <person name="Martin F."/>
            <person name="Nordberg H.P."/>
            <person name="Cantor M.N."/>
            <person name="Hua S.X."/>
        </authorList>
    </citation>
    <scope>NUCLEOTIDE SEQUENCE [LARGE SCALE GENOMIC DNA]</scope>
    <source>
        <strain evidence="8 9">Zn</strain>
    </source>
</reference>
<gene>
    <name evidence="8" type="ORF">OIDMADRAFT_120279</name>
</gene>
<dbReference type="STRING" id="913774.A0A0C3HI66"/>
<proteinExistence type="predicted"/>
<dbReference type="Proteomes" id="UP000054321">
    <property type="component" value="Unassembled WGS sequence"/>
</dbReference>
<protein>
    <recommendedName>
        <fullName evidence="7">Major facilitator superfamily (MFS) profile domain-containing protein</fullName>
    </recommendedName>
</protein>
<feature type="transmembrane region" description="Helical" evidence="6">
    <location>
        <begin position="405"/>
        <end position="427"/>
    </location>
</feature>
<feature type="transmembrane region" description="Helical" evidence="6">
    <location>
        <begin position="298"/>
        <end position="323"/>
    </location>
</feature>
<dbReference type="GO" id="GO:0022857">
    <property type="term" value="F:transmembrane transporter activity"/>
    <property type="evidence" value="ECO:0007669"/>
    <property type="project" value="InterPro"/>
</dbReference>
<feature type="region of interest" description="Disordered" evidence="5">
    <location>
        <begin position="1"/>
        <end position="51"/>
    </location>
</feature>
<feature type="domain" description="Major facilitator superfamily (MFS) profile" evidence="7">
    <location>
        <begin position="69"/>
        <end position="491"/>
    </location>
</feature>
<feature type="transmembrane region" description="Helical" evidence="6">
    <location>
        <begin position="135"/>
        <end position="153"/>
    </location>
</feature>
<evidence type="ECO:0000256" key="4">
    <source>
        <dbReference type="ARBA" id="ARBA00023136"/>
    </source>
</evidence>
<dbReference type="PANTHER" id="PTHR23502:SF181">
    <property type="entry name" value="MAJOR FACILITATOR SUPERFAMILY (MFS) PROFILE DOMAIN-CONTAINING PROTEIN"/>
    <property type="match status" value="1"/>
</dbReference>